<sequence length="101" mass="11107">MCALGRSTDFEEEAQPDPNNNESVVNPTVEDHVPASSVTDAEIRQDERWQKLSIIKKVYATIEANPTARAECDTDEATATLDLAITYLNMAVTALNLLQVN</sequence>
<reference evidence="2 3" key="1">
    <citation type="submission" date="2018-11" db="EMBL/GenBank/DDBJ databases">
        <authorList>
            <consortium name="Pathogen Informatics"/>
        </authorList>
    </citation>
    <scope>NUCLEOTIDE SEQUENCE [LARGE SCALE GENOMIC DNA]</scope>
</reference>
<dbReference type="EMBL" id="UZAH01036976">
    <property type="protein sequence ID" value="VDP47701.1"/>
    <property type="molecule type" value="Genomic_DNA"/>
</dbReference>
<feature type="compositionally biased region" description="Polar residues" evidence="1">
    <location>
        <begin position="17"/>
        <end position="26"/>
    </location>
</feature>
<accession>A0A183GQ92</accession>
<accession>A0A3P8DUU2</accession>
<gene>
    <name evidence="2" type="ORF">HPBE_LOCUS24861</name>
</gene>
<evidence type="ECO:0000313" key="4">
    <source>
        <dbReference type="WBParaSite" id="HPBE_0002486201-mRNA-1"/>
    </source>
</evidence>
<proteinExistence type="predicted"/>
<evidence type="ECO:0000256" key="1">
    <source>
        <dbReference type="SAM" id="MobiDB-lite"/>
    </source>
</evidence>
<dbReference type="OrthoDB" id="5906744at2759"/>
<keyword evidence="3" id="KW-1185">Reference proteome</keyword>
<dbReference type="AlphaFoldDB" id="A0A183GQ92"/>
<organism evidence="3 4">
    <name type="scientific">Heligmosomoides polygyrus</name>
    <name type="common">Parasitic roundworm</name>
    <dbReference type="NCBI Taxonomy" id="6339"/>
    <lineage>
        <taxon>Eukaryota</taxon>
        <taxon>Metazoa</taxon>
        <taxon>Ecdysozoa</taxon>
        <taxon>Nematoda</taxon>
        <taxon>Chromadorea</taxon>
        <taxon>Rhabditida</taxon>
        <taxon>Rhabditina</taxon>
        <taxon>Rhabditomorpha</taxon>
        <taxon>Strongyloidea</taxon>
        <taxon>Heligmosomidae</taxon>
        <taxon>Heligmosomoides</taxon>
    </lineage>
</organism>
<feature type="region of interest" description="Disordered" evidence="1">
    <location>
        <begin position="1"/>
        <end position="42"/>
    </location>
</feature>
<evidence type="ECO:0000313" key="3">
    <source>
        <dbReference type="Proteomes" id="UP000050761"/>
    </source>
</evidence>
<evidence type="ECO:0000313" key="2">
    <source>
        <dbReference type="EMBL" id="VDP47701.1"/>
    </source>
</evidence>
<reference evidence="4" key="2">
    <citation type="submission" date="2019-09" db="UniProtKB">
        <authorList>
            <consortium name="WormBaseParasite"/>
        </authorList>
    </citation>
    <scope>IDENTIFICATION</scope>
</reference>
<dbReference type="WBParaSite" id="HPBE_0002486201-mRNA-1">
    <property type="protein sequence ID" value="HPBE_0002486201-mRNA-1"/>
    <property type="gene ID" value="HPBE_0002486201"/>
</dbReference>
<protein>
    <submittedName>
        <fullName evidence="4">BHLH domain-containing protein</fullName>
    </submittedName>
</protein>
<name>A0A183GQ92_HELPZ</name>
<dbReference type="Proteomes" id="UP000050761">
    <property type="component" value="Unassembled WGS sequence"/>
</dbReference>